<dbReference type="InterPro" id="IPR036291">
    <property type="entry name" value="NAD(P)-bd_dom_sf"/>
</dbReference>
<dbReference type="Gene3D" id="3.40.50.720">
    <property type="entry name" value="NAD(P)-binding Rossmann-like Domain"/>
    <property type="match status" value="1"/>
</dbReference>
<dbReference type="AlphaFoldDB" id="A0A672GJI8"/>
<gene>
    <name evidence="4" type="primary">LOC115395467</name>
</gene>
<evidence type="ECO:0000256" key="2">
    <source>
        <dbReference type="ARBA" id="ARBA00023002"/>
    </source>
</evidence>
<comment type="similarity">
    <text evidence="1 3">Belongs to the short-chain dehydrogenases/reductases (SDR) family.</text>
</comment>
<keyword evidence="5" id="KW-1185">Reference proteome</keyword>
<dbReference type="GO" id="GO:0005737">
    <property type="term" value="C:cytoplasm"/>
    <property type="evidence" value="ECO:0007669"/>
    <property type="project" value="TreeGrafter"/>
</dbReference>
<evidence type="ECO:0000313" key="5">
    <source>
        <dbReference type="Proteomes" id="UP000472267"/>
    </source>
</evidence>
<reference evidence="4" key="1">
    <citation type="submission" date="2019-06" db="EMBL/GenBank/DDBJ databases">
        <authorList>
            <consortium name="Wellcome Sanger Institute Data Sharing"/>
        </authorList>
    </citation>
    <scope>NUCLEOTIDE SEQUENCE [LARGE SCALE GENOMIC DNA]</scope>
</reference>
<proteinExistence type="inferred from homology"/>
<dbReference type="PANTHER" id="PTHR44229:SF5">
    <property type="entry name" value="15-HYDROXYPROSTAGLANDIN DEHYDROGENASE [NAD(+)]"/>
    <property type="match status" value="1"/>
</dbReference>
<keyword evidence="2" id="KW-0560">Oxidoreductase</keyword>
<dbReference type="GO" id="GO:0016616">
    <property type="term" value="F:oxidoreductase activity, acting on the CH-OH group of donors, NAD or NADP as acceptor"/>
    <property type="evidence" value="ECO:0007669"/>
    <property type="project" value="TreeGrafter"/>
</dbReference>
<name>A0A672GJI8_SALFA</name>
<reference evidence="4" key="2">
    <citation type="submission" date="2025-08" db="UniProtKB">
        <authorList>
            <consortium name="Ensembl"/>
        </authorList>
    </citation>
    <scope>IDENTIFICATION</scope>
</reference>
<dbReference type="InterPro" id="IPR020904">
    <property type="entry name" value="Sc_DH/Rdtase_CS"/>
</dbReference>
<dbReference type="PRINTS" id="PR00080">
    <property type="entry name" value="SDRFAMILY"/>
</dbReference>
<sequence length="209" mass="22250">MLKGKVAVVTGAAMGIGQATTELLLQKGAKVALLDVNETAGNSAKEALDEEHGAESTLFLQCNVESDKDVKDAFRATVETFGGIDIVCNNAGILNEDNWEKALSTNLAGVIRVGFVALEHMNKLTGGRGGVIVNTASLAAPVFPVYSATKHGVVGFTRSMAVNAKWGGKSCCGSLSFLFLQILIEMKTRAHFILIYYSSLLSTWQCFTI</sequence>
<dbReference type="PRINTS" id="PR00081">
    <property type="entry name" value="GDHRDH"/>
</dbReference>
<organism evidence="4 5">
    <name type="scientific">Salarias fasciatus</name>
    <name type="common">Jewelled blenny</name>
    <name type="synonym">Blennius fasciatus</name>
    <dbReference type="NCBI Taxonomy" id="181472"/>
    <lineage>
        <taxon>Eukaryota</taxon>
        <taxon>Metazoa</taxon>
        <taxon>Chordata</taxon>
        <taxon>Craniata</taxon>
        <taxon>Vertebrata</taxon>
        <taxon>Euteleostomi</taxon>
        <taxon>Actinopterygii</taxon>
        <taxon>Neopterygii</taxon>
        <taxon>Teleostei</taxon>
        <taxon>Neoteleostei</taxon>
        <taxon>Acanthomorphata</taxon>
        <taxon>Ovalentaria</taxon>
        <taxon>Blenniimorphae</taxon>
        <taxon>Blenniiformes</taxon>
        <taxon>Blennioidei</taxon>
        <taxon>Blenniidae</taxon>
        <taxon>Salariinae</taxon>
        <taxon>Salarias</taxon>
    </lineage>
</organism>
<accession>A0A672GJI8</accession>
<dbReference type="InterPro" id="IPR002347">
    <property type="entry name" value="SDR_fam"/>
</dbReference>
<evidence type="ECO:0000313" key="4">
    <source>
        <dbReference type="Ensembl" id="ENSSFAP00005017115.1"/>
    </source>
</evidence>
<evidence type="ECO:0000256" key="3">
    <source>
        <dbReference type="RuleBase" id="RU000363"/>
    </source>
</evidence>
<evidence type="ECO:0000256" key="1">
    <source>
        <dbReference type="ARBA" id="ARBA00006484"/>
    </source>
</evidence>
<reference evidence="4" key="3">
    <citation type="submission" date="2025-09" db="UniProtKB">
        <authorList>
            <consortium name="Ensembl"/>
        </authorList>
    </citation>
    <scope>IDENTIFICATION</scope>
</reference>
<dbReference type="SUPFAM" id="SSF51735">
    <property type="entry name" value="NAD(P)-binding Rossmann-fold domains"/>
    <property type="match status" value="1"/>
</dbReference>
<dbReference type="PROSITE" id="PS00061">
    <property type="entry name" value="ADH_SHORT"/>
    <property type="match status" value="1"/>
</dbReference>
<dbReference type="Ensembl" id="ENSSFAT00005017779.1">
    <property type="protein sequence ID" value="ENSSFAP00005017115.1"/>
    <property type="gene ID" value="ENSSFAG00005009011.1"/>
</dbReference>
<dbReference type="PANTHER" id="PTHR44229">
    <property type="entry name" value="15-HYDROXYPROSTAGLANDIN DEHYDROGENASE [NAD(+)]"/>
    <property type="match status" value="1"/>
</dbReference>
<dbReference type="Proteomes" id="UP000472267">
    <property type="component" value="Chromosome 10"/>
</dbReference>
<protein>
    <submittedName>
        <fullName evidence="4">15-hydroxyprostaglandin dehydrogenase [NAD(+)]-like</fullName>
    </submittedName>
</protein>
<dbReference type="Pfam" id="PF00106">
    <property type="entry name" value="adh_short"/>
    <property type="match status" value="1"/>
</dbReference>